<dbReference type="SFLD" id="SFLDG01162">
    <property type="entry name" value="I"/>
    <property type="match status" value="1"/>
</dbReference>
<evidence type="ECO:0000256" key="3">
    <source>
        <dbReference type="PIRSR" id="PIRSR000509-1"/>
    </source>
</evidence>
<dbReference type="GO" id="GO:0009820">
    <property type="term" value="P:alkaloid metabolic process"/>
    <property type="evidence" value="ECO:0007669"/>
    <property type="project" value="InterPro"/>
</dbReference>
<evidence type="ECO:0000313" key="4">
    <source>
        <dbReference type="EMBL" id="ABZ80611.1"/>
    </source>
</evidence>
<dbReference type="SFLD" id="SFLDS00036">
    <property type="entry name" value="Aromatic_Prenyltransferase"/>
    <property type="match status" value="1"/>
</dbReference>
<feature type="binding site" evidence="3">
    <location>
        <position position="259"/>
    </location>
    <ligand>
        <name>dimethylallyl diphosphate</name>
        <dbReference type="ChEBI" id="CHEBI:57623"/>
    </ligand>
</feature>
<dbReference type="PANTHER" id="PTHR40627">
    <property type="entry name" value="INDOLE PRENYLTRANSFERASE TDIB-RELATED"/>
    <property type="match status" value="1"/>
</dbReference>
<dbReference type="InterPro" id="IPR012148">
    <property type="entry name" value="ABBA_DMATS-like"/>
</dbReference>
<feature type="binding site" evidence="3">
    <location>
        <position position="345"/>
    </location>
    <ligand>
        <name>dimethylallyl diphosphate</name>
        <dbReference type="ChEBI" id="CHEBI:57623"/>
    </ligand>
</feature>
<comment type="similarity">
    <text evidence="1">Belongs to the tryptophan dimethylallyltransferase family.</text>
</comment>
<evidence type="ECO:0000256" key="2">
    <source>
        <dbReference type="ARBA" id="ARBA00022679"/>
    </source>
</evidence>
<accession>B1A4C4</accession>
<feature type="binding site" evidence="3">
    <location>
        <position position="411"/>
    </location>
    <ligand>
        <name>dimethylallyl diphosphate</name>
        <dbReference type="ChEBI" id="CHEBI:57623"/>
    </ligand>
</feature>
<dbReference type="Pfam" id="PF11991">
    <property type="entry name" value="Trp_DMAT"/>
    <property type="match status" value="1"/>
</dbReference>
<feature type="binding site" evidence="3">
    <location>
        <position position="246"/>
    </location>
    <ligand>
        <name>L-tryptophan</name>
        <dbReference type="ChEBI" id="CHEBI:57912"/>
    </ligand>
</feature>
<feature type="binding site" evidence="3">
    <location>
        <begin position="83"/>
        <end position="84"/>
    </location>
    <ligand>
        <name>L-tryptophan</name>
        <dbReference type="ChEBI" id="CHEBI:57912"/>
    </ligand>
</feature>
<protein>
    <submittedName>
        <fullName evidence="4">4-dimethylallyl tryptophan synthase</fullName>
    </submittedName>
</protein>
<dbReference type="InterPro" id="IPR017795">
    <property type="entry name" value="ABBA_NscD-like"/>
</dbReference>
<reference evidence="4" key="1">
    <citation type="journal article" date="2008" name="J. Biol. Chem.">
        <title>Molecular analysis of a 4-dimethylallyltryptophan synthase from Malbranchea aurantiaca.</title>
        <authorList>
            <person name="Ding Y."/>
            <person name="Williams R.M."/>
            <person name="Sherman D.H."/>
        </authorList>
    </citation>
    <scope>NUCLEOTIDE SEQUENCE</scope>
    <source>
        <strain evidence="4">RRC1813</strain>
    </source>
</reference>
<gene>
    <name evidence="4" type="primary">PT</name>
</gene>
<feature type="binding site" evidence="3">
    <location>
        <position position="263"/>
    </location>
    <ligand>
        <name>dimethylallyl diphosphate</name>
        <dbReference type="ChEBI" id="CHEBI:57623"/>
    </ligand>
</feature>
<feature type="binding site" evidence="3">
    <location>
        <position position="103"/>
    </location>
    <ligand>
        <name>dimethylallyl diphosphate</name>
        <dbReference type="ChEBI" id="CHEBI:57623"/>
    </ligand>
</feature>
<dbReference type="GO" id="GO:0016765">
    <property type="term" value="F:transferase activity, transferring alkyl or aryl (other than methyl) groups"/>
    <property type="evidence" value="ECO:0007669"/>
    <property type="project" value="InterPro"/>
</dbReference>
<feature type="binding site" evidence="3">
    <location>
        <position position="415"/>
    </location>
    <ligand>
        <name>dimethylallyl diphosphate</name>
        <dbReference type="ChEBI" id="CHEBI:57623"/>
    </ligand>
</feature>
<organism evidence="4">
    <name type="scientific">Malbranchea aurantiaca</name>
    <dbReference type="NCBI Taxonomy" id="78605"/>
    <lineage>
        <taxon>Eukaryota</taxon>
        <taxon>Fungi</taxon>
        <taxon>Dikarya</taxon>
        <taxon>Ascomycota</taxon>
        <taxon>Pezizomycotina</taxon>
        <taxon>Eurotiomycetes</taxon>
        <taxon>Eurotiomycetidae</taxon>
        <taxon>Onygenales</taxon>
        <taxon>Malbrancheaceae</taxon>
        <taxon>Malbranchea</taxon>
    </lineage>
</organism>
<dbReference type="PANTHER" id="PTHR40627:SF3">
    <property type="entry name" value="PRENYLTRANSFERASE ASQH2-RELATED"/>
    <property type="match status" value="1"/>
</dbReference>
<name>B1A4C4_MALAU</name>
<feature type="binding site" evidence="3">
    <location>
        <position position="191"/>
    </location>
    <ligand>
        <name>L-tryptophan</name>
        <dbReference type="ChEBI" id="CHEBI:57912"/>
    </ligand>
</feature>
<feature type="binding site" evidence="3">
    <location>
        <position position="189"/>
    </location>
    <ligand>
        <name>dimethylallyl diphosphate</name>
        <dbReference type="ChEBI" id="CHEBI:57623"/>
    </ligand>
</feature>
<keyword evidence="2" id="KW-0808">Transferase</keyword>
<proteinExistence type="inferred from homology"/>
<dbReference type="NCBIfam" id="TIGR03429">
    <property type="entry name" value="arom_pren_DMATS"/>
    <property type="match status" value="1"/>
</dbReference>
<feature type="binding site" evidence="3">
    <location>
        <position position="92"/>
    </location>
    <ligand>
        <name>L-tryptophan</name>
        <dbReference type="ChEBI" id="CHEBI:57912"/>
    </ligand>
</feature>
<sequence length="435" mass="49725">MSTTESLTASHQAVYKTLSDVFEFSNDDQKLWWHSTAPMFAEMLQSANYDAHAQYRHLAIYKKHVIPFLGVYPTNDRDRWLSILTCYGTPFELSLNCNDSVVRYTFEPINAATGTEADPFNTHAIWESLQRLKAVQPAISLDYFNHFKRDLTINSQEAAYLHENNLAEGQIWTQNKLALDLKGGEFMVKAYIYPALKAIATGKSIQELMFSSVRDLTKGQANISSSLGMLEDYLECRGPESTACPRLLSCDLISSHKSRIKIYISEDMVSFPAMQDLWTLGGRRNDDSTLAGLELIQELWDLLQIPPGLRSYPEGYLPLGARPTELLPSMANFTLLPDHPVPEPQVYFTVFGMNDMAVADALTRFFERHGWTDMAREYKRSLKAYYPDENYETMNYVHAYISFSYRKNKPYLGVYLQSFETGSWSTGELSYIRSF</sequence>
<dbReference type="EMBL" id="EU420001">
    <property type="protein sequence ID" value="ABZ80611.1"/>
    <property type="molecule type" value="Genomic_DNA"/>
</dbReference>
<feature type="binding site" evidence="3">
    <location>
        <position position="261"/>
    </location>
    <ligand>
        <name>dimethylallyl diphosphate</name>
        <dbReference type="ChEBI" id="CHEBI:57623"/>
    </ligand>
</feature>
<dbReference type="PIRSF" id="PIRSF000509">
    <property type="entry name" value="Trp_DMAT"/>
    <property type="match status" value="1"/>
</dbReference>
<feature type="binding site" evidence="3">
    <location>
        <position position="193"/>
    </location>
    <ligand>
        <name>L-tryptophan</name>
        <dbReference type="ChEBI" id="CHEBI:57912"/>
    </ligand>
</feature>
<dbReference type="InterPro" id="IPR033964">
    <property type="entry name" value="ABBA"/>
</dbReference>
<dbReference type="AlphaFoldDB" id="B1A4C4"/>
<dbReference type="CDD" id="cd13929">
    <property type="entry name" value="PT-DMATS_CymD"/>
    <property type="match status" value="1"/>
</dbReference>
<dbReference type="BRENDA" id="2.5.1.34">
    <property type="organism ID" value="10169"/>
</dbReference>
<feature type="binding site" evidence="3">
    <location>
        <position position="347"/>
    </location>
    <ligand>
        <name>dimethylallyl diphosphate</name>
        <dbReference type="ChEBI" id="CHEBI:57623"/>
    </ligand>
</feature>
<evidence type="ECO:0000256" key="1">
    <source>
        <dbReference type="ARBA" id="ARBA00010209"/>
    </source>
</evidence>